<dbReference type="EMBL" id="KI914036">
    <property type="protein sequence ID" value="ETV90457.1"/>
    <property type="molecule type" value="Genomic_DNA"/>
</dbReference>
<dbReference type="RefSeq" id="XP_008880906.1">
    <property type="nucleotide sequence ID" value="XM_008882684.1"/>
</dbReference>
<organism evidence="1">
    <name type="scientific">Aphanomyces invadans</name>
    <dbReference type="NCBI Taxonomy" id="157072"/>
    <lineage>
        <taxon>Eukaryota</taxon>
        <taxon>Sar</taxon>
        <taxon>Stramenopiles</taxon>
        <taxon>Oomycota</taxon>
        <taxon>Saprolegniomycetes</taxon>
        <taxon>Saprolegniales</taxon>
        <taxon>Verrucalvaceae</taxon>
        <taxon>Aphanomyces</taxon>
    </lineage>
</organism>
<gene>
    <name evidence="1" type="ORF">H310_14757</name>
</gene>
<accession>A0A024TAW8</accession>
<proteinExistence type="predicted"/>
<dbReference type="VEuPathDB" id="FungiDB:H310_14757"/>
<protein>
    <recommendedName>
        <fullName evidence="2">Tc1-like transposase DDE domain-containing protein</fullName>
    </recommendedName>
</protein>
<dbReference type="GeneID" id="20091807"/>
<name>A0A024TAW8_9STRA</name>
<dbReference type="OrthoDB" id="78630at2759"/>
<reference evidence="1" key="1">
    <citation type="submission" date="2013-12" db="EMBL/GenBank/DDBJ databases">
        <title>The Genome Sequence of Aphanomyces invadans NJM9701.</title>
        <authorList>
            <consortium name="The Broad Institute Genomics Platform"/>
            <person name="Russ C."/>
            <person name="Tyler B."/>
            <person name="van West P."/>
            <person name="Dieguez-Uribeondo J."/>
            <person name="Young S.K."/>
            <person name="Zeng Q."/>
            <person name="Gargeya S."/>
            <person name="Fitzgerald M."/>
            <person name="Abouelleil A."/>
            <person name="Alvarado L."/>
            <person name="Chapman S.B."/>
            <person name="Gainer-Dewar J."/>
            <person name="Goldberg J."/>
            <person name="Griggs A."/>
            <person name="Gujja S."/>
            <person name="Hansen M."/>
            <person name="Howarth C."/>
            <person name="Imamovic A."/>
            <person name="Ireland A."/>
            <person name="Larimer J."/>
            <person name="McCowan C."/>
            <person name="Murphy C."/>
            <person name="Pearson M."/>
            <person name="Poon T.W."/>
            <person name="Priest M."/>
            <person name="Roberts A."/>
            <person name="Saif S."/>
            <person name="Shea T."/>
            <person name="Sykes S."/>
            <person name="Wortman J."/>
            <person name="Nusbaum C."/>
            <person name="Birren B."/>
        </authorList>
    </citation>
    <scope>NUCLEOTIDE SEQUENCE [LARGE SCALE GENOMIC DNA]</scope>
    <source>
        <strain evidence="1">NJM9701</strain>
    </source>
</reference>
<evidence type="ECO:0000313" key="1">
    <source>
        <dbReference type="EMBL" id="ETV90457.1"/>
    </source>
</evidence>
<evidence type="ECO:0008006" key="2">
    <source>
        <dbReference type="Google" id="ProtNLM"/>
    </source>
</evidence>
<sequence length="118" mass="13405">MTNVRTVAKDVLALLVENGIIHCDLDNKAKTPVVFLDESYIHHHYSRHQDSLFDPTYDAAPKAKHKGRRLCFIAGIMADGPQDAKLLGLDIFEGGKKRKKEPKEYHGMFDHEYFVHGS</sequence>
<dbReference type="AlphaFoldDB" id="A0A024TAW8"/>